<evidence type="ECO:0000313" key="3">
    <source>
        <dbReference type="Proteomes" id="UP000001075"/>
    </source>
</evidence>
<dbReference type="AlphaFoldDB" id="G3H0B7"/>
<feature type="region of interest" description="Disordered" evidence="1">
    <location>
        <begin position="29"/>
        <end position="50"/>
    </location>
</feature>
<reference evidence="3" key="1">
    <citation type="journal article" date="2011" name="Nat. Biotechnol.">
        <title>The genomic sequence of the Chinese hamster ovary (CHO)-K1 cell line.</title>
        <authorList>
            <person name="Xu X."/>
            <person name="Nagarajan H."/>
            <person name="Lewis N.E."/>
            <person name="Pan S."/>
            <person name="Cai Z."/>
            <person name="Liu X."/>
            <person name="Chen W."/>
            <person name="Xie M."/>
            <person name="Wang W."/>
            <person name="Hammond S."/>
            <person name="Andersen M.R."/>
            <person name="Neff N."/>
            <person name="Passarelli B."/>
            <person name="Koh W."/>
            <person name="Fan H.C."/>
            <person name="Wang J."/>
            <person name="Gui Y."/>
            <person name="Lee K.H."/>
            <person name="Betenbaugh M.J."/>
            <person name="Quake S.R."/>
            <person name="Famili I."/>
            <person name="Palsson B.O."/>
            <person name="Wang J."/>
        </authorList>
    </citation>
    <scope>NUCLEOTIDE SEQUENCE [LARGE SCALE GENOMIC DNA]</scope>
    <source>
        <strain evidence="3">CHO K1 cell line</strain>
    </source>
</reference>
<evidence type="ECO:0000313" key="2">
    <source>
        <dbReference type="EMBL" id="EGW03748.1"/>
    </source>
</evidence>
<dbReference type="InParanoid" id="G3H0B7"/>
<proteinExistence type="predicted"/>
<evidence type="ECO:0000256" key="1">
    <source>
        <dbReference type="SAM" id="MobiDB-lite"/>
    </source>
</evidence>
<sequence>MFNRDQIPTWLCCWGPEHVGGNLEWAGKRKDRLSSPVGQRASTHPHSARHWLSDAQIQL</sequence>
<feature type="compositionally biased region" description="Polar residues" evidence="1">
    <location>
        <begin position="36"/>
        <end position="45"/>
    </location>
</feature>
<accession>G3H0B7</accession>
<protein>
    <submittedName>
        <fullName evidence="2">Uncharacterized protein</fullName>
    </submittedName>
</protein>
<organism evidence="2 3">
    <name type="scientific">Cricetulus griseus</name>
    <name type="common">Chinese hamster</name>
    <name type="synonym">Cricetulus barabensis griseus</name>
    <dbReference type="NCBI Taxonomy" id="10029"/>
    <lineage>
        <taxon>Eukaryota</taxon>
        <taxon>Metazoa</taxon>
        <taxon>Chordata</taxon>
        <taxon>Craniata</taxon>
        <taxon>Vertebrata</taxon>
        <taxon>Euteleostomi</taxon>
        <taxon>Mammalia</taxon>
        <taxon>Eutheria</taxon>
        <taxon>Euarchontoglires</taxon>
        <taxon>Glires</taxon>
        <taxon>Rodentia</taxon>
        <taxon>Myomorpha</taxon>
        <taxon>Muroidea</taxon>
        <taxon>Cricetidae</taxon>
        <taxon>Cricetinae</taxon>
        <taxon>Cricetulus</taxon>
    </lineage>
</organism>
<gene>
    <name evidence="2" type="ORF">I79_003571</name>
</gene>
<dbReference type="Proteomes" id="UP000001075">
    <property type="component" value="Unassembled WGS sequence"/>
</dbReference>
<name>G3H0B7_CRIGR</name>
<dbReference type="EMBL" id="JH000090">
    <property type="protein sequence ID" value="EGW03748.1"/>
    <property type="molecule type" value="Genomic_DNA"/>
</dbReference>